<keyword evidence="3" id="KW-1185">Reference proteome</keyword>
<feature type="non-terminal residue" evidence="2">
    <location>
        <position position="564"/>
    </location>
</feature>
<dbReference type="EMBL" id="AGNL01016659">
    <property type="protein sequence ID" value="EJK64930.1"/>
    <property type="molecule type" value="Genomic_DNA"/>
</dbReference>
<reference evidence="2 3" key="1">
    <citation type="journal article" date="2012" name="Genome Biol.">
        <title>Genome and low-iron response of an oceanic diatom adapted to chronic iron limitation.</title>
        <authorList>
            <person name="Lommer M."/>
            <person name="Specht M."/>
            <person name="Roy A.S."/>
            <person name="Kraemer L."/>
            <person name="Andreson R."/>
            <person name="Gutowska M.A."/>
            <person name="Wolf J."/>
            <person name="Bergner S.V."/>
            <person name="Schilhabel M.B."/>
            <person name="Klostermeier U.C."/>
            <person name="Beiko R.G."/>
            <person name="Rosenstiel P."/>
            <person name="Hippler M."/>
            <person name="Laroche J."/>
        </authorList>
    </citation>
    <scope>NUCLEOTIDE SEQUENCE [LARGE SCALE GENOMIC DNA]</scope>
    <source>
        <strain evidence="2 3">CCMP1005</strain>
    </source>
</reference>
<protein>
    <submittedName>
        <fullName evidence="2">Uncharacterized protein</fullName>
    </submittedName>
</protein>
<sequence>MVGTLLQWARANASSVPLSQSCAQIHAGSAIAADADARREVFVNGNGGRPEVCLLLGADSGGPVGPQVRYVFGPTSIVASVRRGVTPYDGQTLGYTDPYWVGGSPMYSMIELPQNFAETETLAVTRLPFADQHFGTPDAKRIDRANITAGANEVGQLEVGRVCPVGLETILVLSEKSVWGARELYSRLLAVQVADPGLAADVPFQETLRWLLALCTPADGQAVSAIAYPQLTEVVPRPPLGEELFSALLTSFPGLRVGGAGGGAGAGPAAGGAAGGGGGGGGAGGGAAPAPVPTPHQKLAKRFTEDDPFLAALVLEMHGFPAGSSAEALPYDVLVFHTRSSSRRRHTAMAGMARSVAGRYVIIESEQAVTPPQIIDSLLKGEIIPLGEADIAGGFLPIAFFGSPEAQTKLKAELARLHDLQEGSILQFSTDEDASKARIRAILRMTTYYPAIKVAVARWSDHAAGYFGEVHRIAVEAHRVYVFLSSNEVVLAGSFARSPDLFLRVMQDLRLRLQKYVRRLRGGNPAPSLDLVAPFEAVVDARYHKLPAEVPAPLRALLDSVPPP</sequence>
<dbReference type="AlphaFoldDB" id="K0SHT0"/>
<gene>
    <name evidence="2" type="ORF">THAOC_14279</name>
</gene>
<name>K0SHT0_THAOC</name>
<evidence type="ECO:0000313" key="2">
    <source>
        <dbReference type="EMBL" id="EJK64930.1"/>
    </source>
</evidence>
<organism evidence="2 3">
    <name type="scientific">Thalassiosira oceanica</name>
    <name type="common">Marine diatom</name>
    <dbReference type="NCBI Taxonomy" id="159749"/>
    <lineage>
        <taxon>Eukaryota</taxon>
        <taxon>Sar</taxon>
        <taxon>Stramenopiles</taxon>
        <taxon>Ochrophyta</taxon>
        <taxon>Bacillariophyta</taxon>
        <taxon>Coscinodiscophyceae</taxon>
        <taxon>Thalassiosirophycidae</taxon>
        <taxon>Thalassiosirales</taxon>
        <taxon>Thalassiosiraceae</taxon>
        <taxon>Thalassiosira</taxon>
    </lineage>
</organism>
<feature type="region of interest" description="Disordered" evidence="1">
    <location>
        <begin position="266"/>
        <end position="294"/>
    </location>
</feature>
<proteinExistence type="predicted"/>
<accession>K0SHT0</accession>
<evidence type="ECO:0000256" key="1">
    <source>
        <dbReference type="SAM" id="MobiDB-lite"/>
    </source>
</evidence>
<feature type="compositionally biased region" description="Gly residues" evidence="1">
    <location>
        <begin position="266"/>
        <end position="287"/>
    </location>
</feature>
<comment type="caution">
    <text evidence="2">The sequence shown here is derived from an EMBL/GenBank/DDBJ whole genome shotgun (WGS) entry which is preliminary data.</text>
</comment>
<evidence type="ECO:0000313" key="3">
    <source>
        <dbReference type="Proteomes" id="UP000266841"/>
    </source>
</evidence>
<dbReference type="Proteomes" id="UP000266841">
    <property type="component" value="Unassembled WGS sequence"/>
</dbReference>